<keyword evidence="4 6" id="KW-1133">Transmembrane helix</keyword>
<keyword evidence="3 6" id="KW-0812">Transmembrane</keyword>
<feature type="transmembrane region" description="Helical" evidence="6">
    <location>
        <begin position="73"/>
        <end position="94"/>
    </location>
</feature>
<comment type="subcellular location">
    <subcellularLocation>
        <location evidence="1">Membrane</location>
        <topology evidence="1">Multi-pass membrane protein</topology>
    </subcellularLocation>
</comment>
<reference evidence="8 9" key="1">
    <citation type="submission" date="2021-08" db="EMBL/GenBank/DDBJ databases">
        <authorList>
            <person name="Tuo L."/>
        </authorList>
    </citation>
    <scope>NUCLEOTIDE SEQUENCE [LARGE SCALE GENOMIC DNA]</scope>
    <source>
        <strain evidence="8 9">JCM 31229</strain>
    </source>
</reference>
<protein>
    <submittedName>
        <fullName evidence="8">EamA family transporter</fullName>
    </submittedName>
</protein>
<dbReference type="PANTHER" id="PTHR32322">
    <property type="entry name" value="INNER MEMBRANE TRANSPORTER"/>
    <property type="match status" value="1"/>
</dbReference>
<name>A0ABS7PNU9_9SPHN</name>
<gene>
    <name evidence="8" type="ORF">K7G82_11315</name>
</gene>
<dbReference type="EMBL" id="JAINVV010000004">
    <property type="protein sequence ID" value="MBY8822886.1"/>
    <property type="molecule type" value="Genomic_DNA"/>
</dbReference>
<evidence type="ECO:0000256" key="3">
    <source>
        <dbReference type="ARBA" id="ARBA00022692"/>
    </source>
</evidence>
<feature type="domain" description="EamA" evidence="7">
    <location>
        <begin position="19"/>
        <end position="143"/>
    </location>
</feature>
<feature type="domain" description="EamA" evidence="7">
    <location>
        <begin position="153"/>
        <end position="290"/>
    </location>
</feature>
<accession>A0ABS7PNU9</accession>
<evidence type="ECO:0000256" key="6">
    <source>
        <dbReference type="SAM" id="Phobius"/>
    </source>
</evidence>
<keyword evidence="5 6" id="KW-0472">Membrane</keyword>
<feature type="transmembrane region" description="Helical" evidence="6">
    <location>
        <begin position="18"/>
        <end position="39"/>
    </location>
</feature>
<evidence type="ECO:0000256" key="1">
    <source>
        <dbReference type="ARBA" id="ARBA00004141"/>
    </source>
</evidence>
<evidence type="ECO:0000256" key="5">
    <source>
        <dbReference type="ARBA" id="ARBA00023136"/>
    </source>
</evidence>
<feature type="transmembrane region" description="Helical" evidence="6">
    <location>
        <begin position="220"/>
        <end position="240"/>
    </location>
</feature>
<dbReference type="SUPFAM" id="SSF103481">
    <property type="entry name" value="Multidrug resistance efflux transporter EmrE"/>
    <property type="match status" value="2"/>
</dbReference>
<evidence type="ECO:0000256" key="4">
    <source>
        <dbReference type="ARBA" id="ARBA00022989"/>
    </source>
</evidence>
<evidence type="ECO:0000256" key="2">
    <source>
        <dbReference type="ARBA" id="ARBA00007362"/>
    </source>
</evidence>
<sequence length="304" mass="31650">MAKRVTAPAPIRFGTRDLLVAAMMNVLWGLNIIAVKMGVEATGPFTAAALRQAIVFMVCASALRIVPGRMRELIGLGLLSGGIFYMFVNASLFVADNVSALAIAGQVGVPFSMILAVVFLGERIHFIRMAGMGLAFLGVALLVFDPAAGREIPGMLLTAAGSFIWAVSSLIQRRLRGVPVLTIYAWMGLVGTIVLVPVAVGFESDVVRSLPDLPLGDFGWIAFSAIGSTIGGHGAMSWLLQRHAVSAVVPLTLAAPVISVVVASLFFATPLTPLMIAGGVVALAGVAIVTIRTARVNEGEGKSA</sequence>
<dbReference type="InterPro" id="IPR037185">
    <property type="entry name" value="EmrE-like"/>
</dbReference>
<dbReference type="Pfam" id="PF00892">
    <property type="entry name" value="EamA"/>
    <property type="match status" value="2"/>
</dbReference>
<feature type="transmembrane region" description="Helical" evidence="6">
    <location>
        <begin position="247"/>
        <end position="268"/>
    </location>
</feature>
<comment type="similarity">
    <text evidence="2">Belongs to the EamA transporter family.</text>
</comment>
<feature type="transmembrane region" description="Helical" evidence="6">
    <location>
        <begin position="178"/>
        <end position="200"/>
    </location>
</feature>
<feature type="transmembrane region" description="Helical" evidence="6">
    <location>
        <begin position="274"/>
        <end position="294"/>
    </location>
</feature>
<dbReference type="Proteomes" id="UP000706039">
    <property type="component" value="Unassembled WGS sequence"/>
</dbReference>
<evidence type="ECO:0000313" key="9">
    <source>
        <dbReference type="Proteomes" id="UP000706039"/>
    </source>
</evidence>
<feature type="transmembrane region" description="Helical" evidence="6">
    <location>
        <begin position="100"/>
        <end position="119"/>
    </location>
</feature>
<proteinExistence type="inferred from homology"/>
<dbReference type="PANTHER" id="PTHR32322:SF2">
    <property type="entry name" value="EAMA DOMAIN-CONTAINING PROTEIN"/>
    <property type="match status" value="1"/>
</dbReference>
<dbReference type="InterPro" id="IPR050638">
    <property type="entry name" value="AA-Vitamin_Transporters"/>
</dbReference>
<feature type="transmembrane region" description="Helical" evidence="6">
    <location>
        <begin position="45"/>
        <end position="66"/>
    </location>
</feature>
<feature type="transmembrane region" description="Helical" evidence="6">
    <location>
        <begin position="126"/>
        <end position="146"/>
    </location>
</feature>
<feature type="transmembrane region" description="Helical" evidence="6">
    <location>
        <begin position="152"/>
        <end position="171"/>
    </location>
</feature>
<dbReference type="InterPro" id="IPR000620">
    <property type="entry name" value="EamA_dom"/>
</dbReference>
<evidence type="ECO:0000259" key="7">
    <source>
        <dbReference type="Pfam" id="PF00892"/>
    </source>
</evidence>
<evidence type="ECO:0000313" key="8">
    <source>
        <dbReference type="EMBL" id="MBY8822886.1"/>
    </source>
</evidence>
<comment type="caution">
    <text evidence="8">The sequence shown here is derived from an EMBL/GenBank/DDBJ whole genome shotgun (WGS) entry which is preliminary data.</text>
</comment>
<organism evidence="8 9">
    <name type="scientific">Sphingomonas colocasiae</name>
    <dbReference type="NCBI Taxonomy" id="1848973"/>
    <lineage>
        <taxon>Bacteria</taxon>
        <taxon>Pseudomonadati</taxon>
        <taxon>Pseudomonadota</taxon>
        <taxon>Alphaproteobacteria</taxon>
        <taxon>Sphingomonadales</taxon>
        <taxon>Sphingomonadaceae</taxon>
        <taxon>Sphingomonas</taxon>
    </lineage>
</organism>
<keyword evidence="9" id="KW-1185">Reference proteome</keyword>